<proteinExistence type="predicted"/>
<evidence type="ECO:0000313" key="4">
    <source>
        <dbReference type="Proteomes" id="UP000292580"/>
    </source>
</evidence>
<keyword evidence="2" id="KW-0472">Membrane</keyword>
<accession>A0A483CPY9</accession>
<evidence type="ECO:0000256" key="2">
    <source>
        <dbReference type="SAM" id="Phobius"/>
    </source>
</evidence>
<feature type="region of interest" description="Disordered" evidence="1">
    <location>
        <begin position="122"/>
        <end position="169"/>
    </location>
</feature>
<name>A0A483CPY9_9EURY</name>
<dbReference type="EMBL" id="PGCL01000003">
    <property type="protein sequence ID" value="TAJ44158.1"/>
    <property type="molecule type" value="Genomic_DNA"/>
</dbReference>
<feature type="compositionally biased region" description="Polar residues" evidence="1">
    <location>
        <begin position="132"/>
        <end position="150"/>
    </location>
</feature>
<sequence length="208" mass="22075">MISDGEDITAAIILKDAENGLSGYNMSLSVIDSQIAHIRGFSYPEWAALHDNGTLPAGETWIEAIDIGDTAEGNEGPISLGSVILQANTAGTTTLRIHSLNIQDNRGNSYEIDGYEVEIHVEASSGGGGNDEQVSTEPPATSTPGPTMNITDTPSPSMTTSPPPTPQIETEAAPTIQNAESGFISPFICLLTLFAGLYIIKRSEKRWK</sequence>
<comment type="caution">
    <text evidence="3">The sequence shown here is derived from an EMBL/GenBank/DDBJ whole genome shotgun (WGS) entry which is preliminary data.</text>
</comment>
<organism evidence="3 4">
    <name type="scientific">Methanofollis fontis</name>
    <dbReference type="NCBI Taxonomy" id="2052832"/>
    <lineage>
        <taxon>Archaea</taxon>
        <taxon>Methanobacteriati</taxon>
        <taxon>Methanobacteriota</taxon>
        <taxon>Stenosarchaea group</taxon>
        <taxon>Methanomicrobia</taxon>
        <taxon>Methanomicrobiales</taxon>
        <taxon>Methanomicrobiaceae</taxon>
        <taxon>Methanofollis</taxon>
    </lineage>
</organism>
<feature type="transmembrane region" description="Helical" evidence="2">
    <location>
        <begin position="183"/>
        <end position="200"/>
    </location>
</feature>
<gene>
    <name evidence="3" type="ORF">CUJ86_09015</name>
</gene>
<evidence type="ECO:0000313" key="3">
    <source>
        <dbReference type="EMBL" id="TAJ44158.1"/>
    </source>
</evidence>
<protein>
    <submittedName>
        <fullName evidence="3">Uncharacterized protein</fullName>
    </submittedName>
</protein>
<reference evidence="3 4" key="1">
    <citation type="submission" date="2017-11" db="EMBL/GenBank/DDBJ databases">
        <title>Isolation and Characterization of Methanofollis Species from Methane Seep Offshore SW Taiwan.</title>
        <authorList>
            <person name="Teng N.-H."/>
            <person name="Lai M.-C."/>
            <person name="Chen S.-C."/>
        </authorList>
    </citation>
    <scope>NUCLEOTIDE SEQUENCE [LARGE SCALE GENOMIC DNA]</scope>
    <source>
        <strain evidence="3 4">FWC-SCC2</strain>
    </source>
</reference>
<dbReference type="Proteomes" id="UP000292580">
    <property type="component" value="Unassembled WGS sequence"/>
</dbReference>
<feature type="compositionally biased region" description="Low complexity" evidence="1">
    <location>
        <begin position="151"/>
        <end position="160"/>
    </location>
</feature>
<dbReference type="AlphaFoldDB" id="A0A483CPY9"/>
<evidence type="ECO:0000256" key="1">
    <source>
        <dbReference type="SAM" id="MobiDB-lite"/>
    </source>
</evidence>
<keyword evidence="4" id="KW-1185">Reference proteome</keyword>
<keyword evidence="2" id="KW-1133">Transmembrane helix</keyword>
<keyword evidence="2" id="KW-0812">Transmembrane</keyword>